<dbReference type="Proteomes" id="UP000003250">
    <property type="component" value="Unassembled WGS sequence"/>
</dbReference>
<proteinExistence type="predicted"/>
<evidence type="ECO:0000313" key="1">
    <source>
        <dbReference type="EMBL" id="EHK54828.1"/>
    </source>
</evidence>
<protein>
    <submittedName>
        <fullName evidence="1">Uncharacterized protein</fullName>
    </submittedName>
</protein>
<sequence length="82" mass="8913">SKPDLATPRSCAGVAGNLHLSANLARFIDNADGGLFHRDIKARIMLQAALPFRCLWLLQNMTTFTIAAKRSTFLLPSTTVQG</sequence>
<dbReference type="RefSeq" id="WP_008838186.1">
    <property type="nucleotide sequence ID" value="NZ_AHAM01000187.1"/>
</dbReference>
<gene>
    <name evidence="1" type="ORF">MAXJ12_22962</name>
</gene>
<dbReference type="AlphaFoldDB" id="H0HWM9"/>
<feature type="non-terminal residue" evidence="1">
    <location>
        <position position="1"/>
    </location>
</feature>
<organism evidence="1 2">
    <name type="scientific">Mesorhizobium alhagi CCNWXJ12-2</name>
    <dbReference type="NCBI Taxonomy" id="1107882"/>
    <lineage>
        <taxon>Bacteria</taxon>
        <taxon>Pseudomonadati</taxon>
        <taxon>Pseudomonadota</taxon>
        <taxon>Alphaproteobacteria</taxon>
        <taxon>Hyphomicrobiales</taxon>
        <taxon>Phyllobacteriaceae</taxon>
        <taxon>Allomesorhizobium</taxon>
    </lineage>
</organism>
<reference evidence="1 2" key="1">
    <citation type="journal article" date="2012" name="J. Bacteriol.">
        <title>Draft Genome Sequence of Mesorhizobium alhagi CCNWXJ12-2T, a Novel Salt-Resistant Species Isolated from the Desert of Northwestern China.</title>
        <authorList>
            <person name="Zhou M."/>
            <person name="Chen W."/>
            <person name="Chen H."/>
            <person name="Wei G."/>
        </authorList>
    </citation>
    <scope>NUCLEOTIDE SEQUENCE [LARGE SCALE GENOMIC DNA]</scope>
    <source>
        <strain evidence="1 2">CCNWXJ12-2</strain>
    </source>
</reference>
<evidence type="ECO:0000313" key="2">
    <source>
        <dbReference type="Proteomes" id="UP000003250"/>
    </source>
</evidence>
<dbReference type="EMBL" id="AHAM01000187">
    <property type="protein sequence ID" value="EHK54828.1"/>
    <property type="molecule type" value="Genomic_DNA"/>
</dbReference>
<accession>H0HWM9</accession>
<keyword evidence="2" id="KW-1185">Reference proteome</keyword>
<name>H0HWM9_9HYPH</name>